<reference evidence="5" key="2">
    <citation type="submission" date="2020-09" db="EMBL/GenBank/DDBJ databases">
        <authorList>
            <person name="Sun Q."/>
            <person name="Kim S."/>
        </authorList>
    </citation>
    <scope>NUCLEOTIDE SEQUENCE</scope>
    <source>
        <strain evidence="5">KCTC 32020</strain>
    </source>
</reference>
<comment type="similarity">
    <text evidence="3">Belongs to the Nudix hydrolase family.</text>
</comment>
<dbReference type="Pfam" id="PF00293">
    <property type="entry name" value="NUDIX"/>
    <property type="match status" value="1"/>
</dbReference>
<dbReference type="GO" id="GO:0006754">
    <property type="term" value="P:ATP biosynthetic process"/>
    <property type="evidence" value="ECO:0007669"/>
    <property type="project" value="TreeGrafter"/>
</dbReference>
<dbReference type="InterPro" id="IPR015797">
    <property type="entry name" value="NUDIX_hydrolase-like_dom_sf"/>
</dbReference>
<dbReference type="EMBL" id="BNCF01000010">
    <property type="protein sequence ID" value="GHE37209.1"/>
    <property type="molecule type" value="Genomic_DNA"/>
</dbReference>
<evidence type="ECO:0000259" key="4">
    <source>
        <dbReference type="PROSITE" id="PS51462"/>
    </source>
</evidence>
<dbReference type="PROSITE" id="PS00893">
    <property type="entry name" value="NUDIX_BOX"/>
    <property type="match status" value="1"/>
</dbReference>
<dbReference type="SUPFAM" id="SSF55811">
    <property type="entry name" value="Nudix"/>
    <property type="match status" value="1"/>
</dbReference>
<organism evidence="5 6">
    <name type="scientific">Vulcaniibacterium thermophilum</name>
    <dbReference type="NCBI Taxonomy" id="1169913"/>
    <lineage>
        <taxon>Bacteria</taxon>
        <taxon>Pseudomonadati</taxon>
        <taxon>Pseudomonadota</taxon>
        <taxon>Gammaproteobacteria</taxon>
        <taxon>Lysobacterales</taxon>
        <taxon>Lysobacteraceae</taxon>
        <taxon>Vulcaniibacterium</taxon>
    </lineage>
</organism>
<dbReference type="OrthoDB" id="954553at2"/>
<evidence type="ECO:0000313" key="5">
    <source>
        <dbReference type="EMBL" id="GHE37209.1"/>
    </source>
</evidence>
<keyword evidence="6" id="KW-1185">Reference proteome</keyword>
<dbReference type="PANTHER" id="PTHR21340">
    <property type="entry name" value="DIADENOSINE 5,5-P1,P4-TETRAPHOSPHATE PYROPHOSPHOHYDROLASE MUTT"/>
    <property type="match status" value="1"/>
</dbReference>
<evidence type="ECO:0000256" key="2">
    <source>
        <dbReference type="ARBA" id="ARBA00022801"/>
    </source>
</evidence>
<evidence type="ECO:0000256" key="1">
    <source>
        <dbReference type="ARBA" id="ARBA00001946"/>
    </source>
</evidence>
<reference evidence="5" key="1">
    <citation type="journal article" date="2014" name="Int. J. Syst. Evol. Microbiol.">
        <title>Complete genome sequence of Corynebacterium casei LMG S-19264T (=DSM 44701T), isolated from a smear-ripened cheese.</title>
        <authorList>
            <consortium name="US DOE Joint Genome Institute (JGI-PGF)"/>
            <person name="Walter F."/>
            <person name="Albersmeier A."/>
            <person name="Kalinowski J."/>
            <person name="Ruckert C."/>
        </authorList>
    </citation>
    <scope>NUCLEOTIDE SEQUENCE</scope>
    <source>
        <strain evidence="5">KCTC 32020</strain>
    </source>
</reference>
<dbReference type="RefSeq" id="WP_146473845.1">
    <property type="nucleotide sequence ID" value="NZ_BNCF01000010.1"/>
</dbReference>
<feature type="domain" description="Nudix hydrolase" evidence="4">
    <location>
        <begin position="4"/>
        <end position="154"/>
    </location>
</feature>
<comment type="caution">
    <text evidence="5">The sequence shown here is derived from an EMBL/GenBank/DDBJ whole genome shotgun (WGS) entry which is preliminary data.</text>
</comment>
<dbReference type="CDD" id="cd04662">
    <property type="entry name" value="NUDIX_Hydrolase"/>
    <property type="match status" value="1"/>
</dbReference>
<dbReference type="AlphaFoldDB" id="A0A919DDN0"/>
<dbReference type="PRINTS" id="PR00502">
    <property type="entry name" value="NUDIXFAMILY"/>
</dbReference>
<evidence type="ECO:0000256" key="3">
    <source>
        <dbReference type="RuleBase" id="RU003476"/>
    </source>
</evidence>
<proteinExistence type="inferred from homology"/>
<name>A0A919DDN0_9GAMM</name>
<gene>
    <name evidence="5" type="ORF">GCM10007167_19190</name>
</gene>
<dbReference type="PROSITE" id="PS51462">
    <property type="entry name" value="NUDIX"/>
    <property type="match status" value="1"/>
</dbReference>
<dbReference type="Gene3D" id="3.90.79.10">
    <property type="entry name" value="Nucleoside Triphosphate Pyrophosphohydrolase"/>
    <property type="match status" value="1"/>
</dbReference>
<dbReference type="InterPro" id="IPR020476">
    <property type="entry name" value="Nudix_hydrolase"/>
</dbReference>
<evidence type="ECO:0000313" key="6">
    <source>
        <dbReference type="Proteomes" id="UP000636453"/>
    </source>
</evidence>
<sequence length="156" mass="17398">MRGTTPLSAGILLYRRDGDGPRVLLAHPGGPFWRTRDAGAWCVPKGAVEPGESVEQAARREFEEELGAPAPARLTPLGRIRQRGGKWVEAFAAEGAFDPRALRSLEFEMEWPPRSGRLARFPEVDRVAWFTFAQARERILPSQLPLLDRLQALLQG</sequence>
<protein>
    <submittedName>
        <fullName evidence="5">DNA mismatch repair protein MutT</fullName>
    </submittedName>
</protein>
<dbReference type="InterPro" id="IPR051325">
    <property type="entry name" value="Nudix_hydrolase_domain"/>
</dbReference>
<dbReference type="InterPro" id="IPR020084">
    <property type="entry name" value="NUDIX_hydrolase_CS"/>
</dbReference>
<dbReference type="Proteomes" id="UP000636453">
    <property type="component" value="Unassembled WGS sequence"/>
</dbReference>
<dbReference type="GO" id="GO:0004081">
    <property type="term" value="F:bis(5'-nucleosyl)-tetraphosphatase (asymmetrical) activity"/>
    <property type="evidence" value="ECO:0007669"/>
    <property type="project" value="TreeGrafter"/>
</dbReference>
<keyword evidence="2 3" id="KW-0378">Hydrolase</keyword>
<accession>A0A919DDN0</accession>
<comment type="cofactor">
    <cofactor evidence="1">
        <name>Mg(2+)</name>
        <dbReference type="ChEBI" id="CHEBI:18420"/>
    </cofactor>
</comment>
<dbReference type="PANTHER" id="PTHR21340:SF7">
    <property type="entry name" value="NUDIX HYDROLASE DOMAIN-CONTAINING PROTEIN"/>
    <property type="match status" value="1"/>
</dbReference>
<dbReference type="GO" id="GO:0006167">
    <property type="term" value="P:AMP biosynthetic process"/>
    <property type="evidence" value="ECO:0007669"/>
    <property type="project" value="TreeGrafter"/>
</dbReference>
<dbReference type="InterPro" id="IPR000086">
    <property type="entry name" value="NUDIX_hydrolase_dom"/>
</dbReference>